<dbReference type="InterPro" id="IPR014025">
    <property type="entry name" value="Glutaredoxin_subgr"/>
</dbReference>
<gene>
    <name evidence="9" type="primary">grxC</name>
    <name evidence="9" type="ORF">DBW69_06300</name>
</gene>
<comment type="similarity">
    <text evidence="2 7">Belongs to the glutaredoxin family.</text>
</comment>
<keyword evidence="4 7" id="KW-0249">Electron transport</keyword>
<name>A0A368DUH4_9PROT</name>
<evidence type="ECO:0000256" key="7">
    <source>
        <dbReference type="RuleBase" id="RU364065"/>
    </source>
</evidence>
<evidence type="ECO:0000256" key="5">
    <source>
        <dbReference type="ARBA" id="ARBA00023157"/>
    </source>
</evidence>
<comment type="caution">
    <text evidence="9">The sequence shown here is derived from an EMBL/GenBank/DDBJ whole genome shotgun (WGS) entry which is preliminary data.</text>
</comment>
<proteinExistence type="inferred from homology"/>
<dbReference type="SUPFAM" id="SSF52833">
    <property type="entry name" value="Thioredoxin-like"/>
    <property type="match status" value="1"/>
</dbReference>
<keyword evidence="3 7" id="KW-0813">Transport</keyword>
<feature type="domain" description="Glutaredoxin" evidence="8">
    <location>
        <begin position="4"/>
        <end position="64"/>
    </location>
</feature>
<dbReference type="InterPro" id="IPR036249">
    <property type="entry name" value="Thioredoxin-like_sf"/>
</dbReference>
<sequence length="85" mass="9228">MKKIEIYTTNTCPFCFAAKDLLTKKNLDFTEVDLSGDAAGRAALKDRLDGLTSVPQIFIGDTHIGGCDDLYELENSGKLSTLLDA</sequence>
<dbReference type="AlphaFoldDB" id="A0A368DUH4"/>
<dbReference type="Gene3D" id="3.40.30.10">
    <property type="entry name" value="Glutaredoxin"/>
    <property type="match status" value="1"/>
</dbReference>
<keyword evidence="5" id="KW-1015">Disulfide bond</keyword>
<dbReference type="Proteomes" id="UP000252132">
    <property type="component" value="Unassembled WGS sequence"/>
</dbReference>
<dbReference type="InterPro" id="IPR002109">
    <property type="entry name" value="Glutaredoxin"/>
</dbReference>
<evidence type="ECO:0000313" key="9">
    <source>
        <dbReference type="EMBL" id="RCL75492.1"/>
    </source>
</evidence>
<dbReference type="PROSITE" id="PS51354">
    <property type="entry name" value="GLUTAREDOXIN_2"/>
    <property type="match status" value="1"/>
</dbReference>
<evidence type="ECO:0000259" key="8">
    <source>
        <dbReference type="Pfam" id="PF00462"/>
    </source>
</evidence>
<protein>
    <recommendedName>
        <fullName evidence="7">Glutaredoxin</fullName>
    </recommendedName>
</protein>
<dbReference type="PANTHER" id="PTHR45694">
    <property type="entry name" value="GLUTAREDOXIN 2"/>
    <property type="match status" value="1"/>
</dbReference>
<dbReference type="NCBIfam" id="TIGR02181">
    <property type="entry name" value="GRX_bact"/>
    <property type="match status" value="1"/>
</dbReference>
<keyword evidence="7" id="KW-0963">Cytoplasm</keyword>
<reference evidence="9 10" key="1">
    <citation type="journal article" date="2018" name="Microbiome">
        <title>Fine metagenomic profile of the Mediterranean stratified and mixed water columns revealed by assembly and recruitment.</title>
        <authorList>
            <person name="Haro-Moreno J.M."/>
            <person name="Lopez-Perez M."/>
            <person name="De La Torre J.R."/>
            <person name="Picazo A."/>
            <person name="Camacho A."/>
            <person name="Rodriguez-Valera F."/>
        </authorList>
    </citation>
    <scope>NUCLEOTIDE SEQUENCE [LARGE SCALE GENOMIC DNA]</scope>
    <source>
        <strain evidence="9">MED-G55</strain>
    </source>
</reference>
<dbReference type="PROSITE" id="PS00195">
    <property type="entry name" value="GLUTAREDOXIN_1"/>
    <property type="match status" value="1"/>
</dbReference>
<dbReference type="InterPro" id="IPR011767">
    <property type="entry name" value="GLR_AS"/>
</dbReference>
<dbReference type="GO" id="GO:0005737">
    <property type="term" value="C:cytoplasm"/>
    <property type="evidence" value="ECO:0007669"/>
    <property type="project" value="TreeGrafter"/>
</dbReference>
<accession>A0A368DUH4</accession>
<organism evidence="9 10">
    <name type="scientific">PS1 clade bacterium</name>
    <dbReference type="NCBI Taxonomy" id="2175152"/>
    <lineage>
        <taxon>Bacteria</taxon>
        <taxon>Pseudomonadati</taxon>
        <taxon>Pseudomonadota</taxon>
        <taxon>Alphaproteobacteria</taxon>
        <taxon>PS1 clade</taxon>
    </lineage>
</organism>
<dbReference type="CDD" id="cd03418">
    <property type="entry name" value="GRX_GRXb_1_3_like"/>
    <property type="match status" value="1"/>
</dbReference>
<keyword evidence="6 7" id="KW-0676">Redox-active center</keyword>
<evidence type="ECO:0000256" key="2">
    <source>
        <dbReference type="ARBA" id="ARBA00007787"/>
    </source>
</evidence>
<dbReference type="InterPro" id="IPR011900">
    <property type="entry name" value="GRX_bact"/>
</dbReference>
<dbReference type="Pfam" id="PF00462">
    <property type="entry name" value="Glutaredoxin"/>
    <property type="match status" value="1"/>
</dbReference>
<dbReference type="GO" id="GO:0034599">
    <property type="term" value="P:cellular response to oxidative stress"/>
    <property type="evidence" value="ECO:0007669"/>
    <property type="project" value="TreeGrafter"/>
</dbReference>
<evidence type="ECO:0000313" key="10">
    <source>
        <dbReference type="Proteomes" id="UP000252132"/>
    </source>
</evidence>
<evidence type="ECO:0000256" key="1">
    <source>
        <dbReference type="ARBA" id="ARBA00002549"/>
    </source>
</evidence>
<dbReference type="PANTHER" id="PTHR45694:SF18">
    <property type="entry name" value="GLUTAREDOXIN-1-RELATED"/>
    <property type="match status" value="1"/>
</dbReference>
<comment type="function">
    <text evidence="1 7">Has a glutathione-disulfide oxidoreductase activity in the presence of NADPH and glutathione reductase. Reduces low molecular weight disulfides and proteins.</text>
</comment>
<evidence type="ECO:0000256" key="6">
    <source>
        <dbReference type="ARBA" id="ARBA00023284"/>
    </source>
</evidence>
<dbReference type="GO" id="GO:0015038">
    <property type="term" value="F:glutathione disulfide oxidoreductase activity"/>
    <property type="evidence" value="ECO:0007669"/>
    <property type="project" value="UniProtKB-UniRule"/>
</dbReference>
<dbReference type="EMBL" id="QOQF01000033">
    <property type="protein sequence ID" value="RCL75492.1"/>
    <property type="molecule type" value="Genomic_DNA"/>
</dbReference>
<dbReference type="PRINTS" id="PR00160">
    <property type="entry name" value="GLUTAREDOXIN"/>
</dbReference>
<evidence type="ECO:0000256" key="4">
    <source>
        <dbReference type="ARBA" id="ARBA00022982"/>
    </source>
</evidence>
<dbReference type="GO" id="GO:0045454">
    <property type="term" value="P:cell redox homeostasis"/>
    <property type="evidence" value="ECO:0007669"/>
    <property type="project" value="InterPro"/>
</dbReference>
<evidence type="ECO:0000256" key="3">
    <source>
        <dbReference type="ARBA" id="ARBA00022448"/>
    </source>
</evidence>